<reference evidence="1 2" key="1">
    <citation type="journal article" date="2023" name="Life. Sci Alliance">
        <title>Evolutionary insights into 3D genome organization and epigenetic landscape of Vigna mungo.</title>
        <authorList>
            <person name="Junaid A."/>
            <person name="Singh B."/>
            <person name="Bhatia S."/>
        </authorList>
    </citation>
    <scope>NUCLEOTIDE SEQUENCE [LARGE SCALE GENOMIC DNA]</scope>
    <source>
        <strain evidence="1">Urdbean</strain>
    </source>
</reference>
<dbReference type="GO" id="GO:0005768">
    <property type="term" value="C:endosome"/>
    <property type="evidence" value="ECO:0007669"/>
    <property type="project" value="TreeGrafter"/>
</dbReference>
<dbReference type="Gene3D" id="3.40.50.1000">
    <property type="entry name" value="HAD superfamily/HAD-like"/>
    <property type="match status" value="1"/>
</dbReference>
<dbReference type="Proteomes" id="UP001374535">
    <property type="component" value="Chromosome 6"/>
</dbReference>
<evidence type="ECO:0000313" key="1">
    <source>
        <dbReference type="EMBL" id="WVZ05576.1"/>
    </source>
</evidence>
<dbReference type="PANTHER" id="PTHR15157:SF19">
    <property type="entry name" value="HAD-LIKE DOMAIN-CONTAINING PROTEIN-RELATED"/>
    <property type="match status" value="1"/>
</dbReference>
<name>A0AAQ3NA10_VIGMU</name>
<dbReference type="GO" id="GO:0035493">
    <property type="term" value="P:SNARE complex assembly"/>
    <property type="evidence" value="ECO:0007669"/>
    <property type="project" value="TreeGrafter"/>
</dbReference>
<dbReference type="PANTHER" id="PTHR15157">
    <property type="entry name" value="UV RADIATION RESISTANCE-ASSOCIATED GENE PROTEIN"/>
    <property type="match status" value="1"/>
</dbReference>
<dbReference type="GO" id="GO:0000149">
    <property type="term" value="F:SNARE binding"/>
    <property type="evidence" value="ECO:0007669"/>
    <property type="project" value="TreeGrafter"/>
</dbReference>
<evidence type="ECO:0000313" key="2">
    <source>
        <dbReference type="Proteomes" id="UP001374535"/>
    </source>
</evidence>
<keyword evidence="2" id="KW-1185">Reference proteome</keyword>
<dbReference type="GO" id="GO:0000323">
    <property type="term" value="C:lytic vacuole"/>
    <property type="evidence" value="ECO:0007669"/>
    <property type="project" value="TreeGrafter"/>
</dbReference>
<dbReference type="AlphaFoldDB" id="A0AAQ3NA10"/>
<protein>
    <submittedName>
        <fullName evidence="1">Uncharacterized protein</fullName>
    </submittedName>
</protein>
<gene>
    <name evidence="1" type="ORF">V8G54_018922</name>
</gene>
<organism evidence="1 2">
    <name type="scientific">Vigna mungo</name>
    <name type="common">Black gram</name>
    <name type="synonym">Phaseolus mungo</name>
    <dbReference type="NCBI Taxonomy" id="3915"/>
    <lineage>
        <taxon>Eukaryota</taxon>
        <taxon>Viridiplantae</taxon>
        <taxon>Streptophyta</taxon>
        <taxon>Embryophyta</taxon>
        <taxon>Tracheophyta</taxon>
        <taxon>Spermatophyta</taxon>
        <taxon>Magnoliopsida</taxon>
        <taxon>eudicotyledons</taxon>
        <taxon>Gunneridae</taxon>
        <taxon>Pentapetalae</taxon>
        <taxon>rosids</taxon>
        <taxon>fabids</taxon>
        <taxon>Fabales</taxon>
        <taxon>Fabaceae</taxon>
        <taxon>Papilionoideae</taxon>
        <taxon>50 kb inversion clade</taxon>
        <taxon>NPAAA clade</taxon>
        <taxon>indigoferoid/millettioid clade</taxon>
        <taxon>Phaseoleae</taxon>
        <taxon>Vigna</taxon>
    </lineage>
</organism>
<proteinExistence type="predicted"/>
<dbReference type="InterPro" id="IPR036412">
    <property type="entry name" value="HAD-like_sf"/>
</dbReference>
<sequence>MGHLYALDFDGVICDSCGETAISALKAAKLRWPSLFDGVDSTIEDWIVDQMITVNNLWLVLLCADKDHICFDLKTCVSVRPVVETGYETLLLVRLLLETRVPSIRKSSVSKGLTVEDILENWFKLKPVIMEEWNENNREDLIDLFGKVRDEWLERDFTGWIGANRLYPGVADALRFASSKVYIVTTKQGRFADALLRELAGVTIPPERLYGLGTGLVLNFDIVGPIEALPKVKVLKKLQEMPEHKGLTLHFVEDRFATLKNVIKEPELDNWNLYLVNWGFNTQKEREEAAANPRIQVLELSDFSSKLV</sequence>
<dbReference type="InterPro" id="IPR023214">
    <property type="entry name" value="HAD_sf"/>
</dbReference>
<dbReference type="SUPFAM" id="SSF56784">
    <property type="entry name" value="HAD-like"/>
    <property type="match status" value="1"/>
</dbReference>
<accession>A0AAQ3NA10</accession>
<dbReference type="EMBL" id="CP144695">
    <property type="protein sequence ID" value="WVZ05576.1"/>
    <property type="molecule type" value="Genomic_DNA"/>
</dbReference>